<reference evidence="5" key="1">
    <citation type="submission" date="2022-11" db="EMBL/GenBank/DDBJ databases">
        <authorList>
            <person name="Petersen C."/>
        </authorList>
    </citation>
    <scope>NUCLEOTIDE SEQUENCE</scope>
    <source>
        <strain evidence="5">IBT 30069</strain>
    </source>
</reference>
<feature type="compositionally biased region" description="Polar residues" evidence="3">
    <location>
        <begin position="562"/>
        <end position="573"/>
    </location>
</feature>
<feature type="compositionally biased region" description="Low complexity" evidence="3">
    <location>
        <begin position="896"/>
        <end position="921"/>
    </location>
</feature>
<dbReference type="GO" id="GO:0003712">
    <property type="term" value="F:transcription coregulator activity"/>
    <property type="evidence" value="ECO:0007669"/>
    <property type="project" value="InterPro"/>
</dbReference>
<feature type="region of interest" description="Disordered" evidence="3">
    <location>
        <begin position="556"/>
        <end position="634"/>
    </location>
</feature>
<proteinExistence type="predicted"/>
<feature type="compositionally biased region" description="Polar residues" evidence="3">
    <location>
        <begin position="1331"/>
        <end position="1343"/>
    </location>
</feature>
<protein>
    <recommendedName>
        <fullName evidence="4">Mediator complex subunit 15 KIX domain-containing protein</fullName>
    </recommendedName>
</protein>
<feature type="compositionally biased region" description="Polar residues" evidence="3">
    <location>
        <begin position="601"/>
        <end position="621"/>
    </location>
</feature>
<organism evidence="5 6">
    <name type="scientific">Penicillium angulare</name>
    <dbReference type="NCBI Taxonomy" id="116970"/>
    <lineage>
        <taxon>Eukaryota</taxon>
        <taxon>Fungi</taxon>
        <taxon>Dikarya</taxon>
        <taxon>Ascomycota</taxon>
        <taxon>Pezizomycotina</taxon>
        <taxon>Eurotiomycetes</taxon>
        <taxon>Eurotiomycetidae</taxon>
        <taxon>Eurotiales</taxon>
        <taxon>Aspergillaceae</taxon>
        <taxon>Penicillium</taxon>
    </lineage>
</organism>
<dbReference type="Pfam" id="PF05397">
    <property type="entry name" value="Med15_fungi"/>
    <property type="match status" value="1"/>
</dbReference>
<comment type="subcellular location">
    <subcellularLocation>
        <location evidence="1">Nucleus</location>
    </subcellularLocation>
</comment>
<name>A0A9W9KIJ9_9EURO</name>
<dbReference type="EMBL" id="JAPQKH010000003">
    <property type="protein sequence ID" value="KAJ5106678.1"/>
    <property type="molecule type" value="Genomic_DNA"/>
</dbReference>
<feature type="compositionally biased region" description="Low complexity" evidence="3">
    <location>
        <begin position="622"/>
        <end position="633"/>
    </location>
</feature>
<evidence type="ECO:0000256" key="1">
    <source>
        <dbReference type="ARBA" id="ARBA00004123"/>
    </source>
</evidence>
<feature type="compositionally biased region" description="Low complexity" evidence="3">
    <location>
        <begin position="394"/>
        <end position="420"/>
    </location>
</feature>
<comment type="caution">
    <text evidence="5">The sequence shown here is derived from an EMBL/GenBank/DDBJ whole genome shotgun (WGS) entry which is preliminary data.</text>
</comment>
<evidence type="ECO:0000256" key="3">
    <source>
        <dbReference type="SAM" id="MobiDB-lite"/>
    </source>
</evidence>
<dbReference type="OrthoDB" id="3918840at2759"/>
<feature type="compositionally biased region" description="Polar residues" evidence="3">
    <location>
        <begin position="502"/>
        <end position="516"/>
    </location>
</feature>
<keyword evidence="6" id="KW-1185">Reference proteome</keyword>
<accession>A0A9W9KIJ9</accession>
<evidence type="ECO:0000259" key="4">
    <source>
        <dbReference type="Pfam" id="PF16987"/>
    </source>
</evidence>
<feature type="compositionally biased region" description="Low complexity" evidence="3">
    <location>
        <begin position="151"/>
        <end position="198"/>
    </location>
</feature>
<sequence>MNPNPQFPNAPGGGGMPGVKPGMQPPNKENHNIIMGHVAQALNSQGPFSGWKAEVPLKVRAMNVWQMITSLRLIQPRIDIQNAANAALSFEQKAFMKANERSDYDRDCNEKLNHIKDTRQRQAAVGLNFNPQGAMMQNQMQGGFPQQMNRGMQSSPMPGQQQMAMGMNDPNQQVAMQQRQQQQSALLQQQQQQRAQQRPGNGGTIPDDLNNLSPQETDHVIRLASQMLAKTSQEDMEKIKLNLSNMSPEQRQYLARKNMDPMTYFFRSQALNQLRRHRRARMDMGRGNNPGMDPNGAMMGDPSMMNQRQLFQNMMNLQRNSGFSGSPGQGLEPNAFIGNVENIQGQQADGLRSQEAGQLVVPASSSQMNQPPFPNQQNMFPQQMGQNGQGMNNGGMNPQLFGQQQFQNGSNGAQDRMQFQAQQSQAQIQAQAQAQARAQAAAAQKAQIALSGHGGQANAQSQGHMTQSSPVMPMLNQPMAPGQMSPAQVPGGQPRPPSRQPNMGQHPTGLQGQPNMQGRPAIPPGLPQAVQEQLAQMTNEQLQGFFMNQRRAAMASNMARNGQQQPGSMQQGASRPGQGQAMFNGQMANNPAMRNGMNMPQGMNQTGLNQPQQIPGQGLTPQQRAQQQQQRQQELYKSQLLRAQNTGVDMTPEQTKEMDRAAFPPSLLNQNNNPAQVPKQIKTWGQLKQWVAANPQASIGVDPAKLMILQKLHFGHIIAARNGGDPNGQGQGMMSQPMQGPQGQMANNPNFVNGQMQGQGDMLPMRPITNSDVQMARQKLGQNSNNFSDDQIREILQNRQKQIFMQNMRQRQMNGGPGMPQAGQMAHAMPQPAAVPPPPPAAQPKQPAAQPPPATTEPQTSNTKASTGGPTKNAKSAKQSAKNSKVKVESNEEPRASAAPQQPQPAATPAAAAPAPRQMPQLSQEQLASMTPQQRSQFEAQVRRQQQAMRVAPINRVTAEENWNKNLPPHIMEVANDIAQNAPPIKPIQLTAEQKAGMSQQIMENLDVISRMDAVVVRGFVNSPGSEKHIRHLLAMRFQLMRQFKDSPEWALNENFTIQPEWLQGTIMFIRKIFQLMIMSVNKQRPNPNQVPQAPAAQPNPTNPNALNSSNLSALQKQEDALQNARRSSTQSGANAPPAPFGAPSPQGVPHAYGPGGLAPEKLKLPPPKKRKQSQAGPVLDSPVQSSAPPVPTAGYQRAMADAKNAAAALAGAFKCSVVECQHHFQGFPTQAALDKHVEESHQPEEEEVIDNPMQYYLDGVSVGLGLTTDGQQPKQPIDSAPVTNINTKLSAMASPAKQGIPTPVTAGNTPMARVASQLDVKAASPAMSAQHISPHQNANKNMKLSPGKQPGKRTLDELEGKDPWADVPMNLEKIHNTFEPIFAECNRQGQGFMDPYGPPGYDAFDEFMNTEMWQEQAADNTPDSRDTALAILTPTDDDPKAGPKDLPWYDWMPWDAESKKEAADWMQIPNDPSDEFLSALYNGPDAVRIDWSNLEQQQKEMNLENGGIAIAAL</sequence>
<feature type="compositionally biased region" description="Polar residues" evidence="3">
    <location>
        <begin position="856"/>
        <end position="870"/>
    </location>
</feature>
<dbReference type="Pfam" id="PF16987">
    <property type="entry name" value="KIX_2"/>
    <property type="match status" value="1"/>
</dbReference>
<feature type="compositionally biased region" description="Low complexity" evidence="3">
    <location>
        <begin position="872"/>
        <end position="883"/>
    </location>
</feature>
<gene>
    <name evidence="5" type="ORF">N7456_003353</name>
</gene>
<feature type="compositionally biased region" description="Basic and acidic residues" evidence="3">
    <location>
        <begin position="1354"/>
        <end position="1363"/>
    </location>
</feature>
<evidence type="ECO:0000313" key="5">
    <source>
        <dbReference type="EMBL" id="KAJ5106678.1"/>
    </source>
</evidence>
<dbReference type="GO" id="GO:0006357">
    <property type="term" value="P:regulation of transcription by RNA polymerase II"/>
    <property type="evidence" value="ECO:0007669"/>
    <property type="project" value="InterPro"/>
</dbReference>
<reference evidence="5" key="2">
    <citation type="journal article" date="2023" name="IMA Fungus">
        <title>Comparative genomic study of the Penicillium genus elucidates a diverse pangenome and 15 lateral gene transfer events.</title>
        <authorList>
            <person name="Petersen C."/>
            <person name="Sorensen T."/>
            <person name="Nielsen M.R."/>
            <person name="Sondergaard T.E."/>
            <person name="Sorensen J.L."/>
            <person name="Fitzpatrick D.A."/>
            <person name="Frisvad J.C."/>
            <person name="Nielsen K.L."/>
        </authorList>
    </citation>
    <scope>NUCLEOTIDE SEQUENCE</scope>
    <source>
        <strain evidence="5">IBT 30069</strain>
    </source>
</reference>
<feature type="compositionally biased region" description="Low complexity" evidence="3">
    <location>
        <begin position="367"/>
        <end position="386"/>
    </location>
</feature>
<dbReference type="InterPro" id="IPR036546">
    <property type="entry name" value="MED15_KIX"/>
</dbReference>
<feature type="compositionally biased region" description="Polar residues" evidence="3">
    <location>
        <begin position="457"/>
        <end position="470"/>
    </location>
</feature>
<feature type="region of interest" description="Disordered" evidence="3">
    <location>
        <begin position="1"/>
        <end position="29"/>
    </location>
</feature>
<dbReference type="Proteomes" id="UP001149165">
    <property type="component" value="Unassembled WGS sequence"/>
</dbReference>
<feature type="region of interest" description="Disordered" evidence="3">
    <location>
        <begin position="146"/>
        <end position="213"/>
    </location>
</feature>
<evidence type="ECO:0000313" key="6">
    <source>
        <dbReference type="Proteomes" id="UP001149165"/>
    </source>
</evidence>
<feature type="domain" description="Mediator complex subunit 15 KIX" evidence="4">
    <location>
        <begin position="50"/>
        <end position="123"/>
    </location>
</feature>
<dbReference type="GO" id="GO:0016592">
    <property type="term" value="C:mediator complex"/>
    <property type="evidence" value="ECO:0007669"/>
    <property type="project" value="InterPro"/>
</dbReference>
<feature type="region of interest" description="Disordered" evidence="3">
    <location>
        <begin position="1085"/>
        <end position="1195"/>
    </location>
</feature>
<feature type="compositionally biased region" description="Basic and acidic residues" evidence="3">
    <location>
        <begin position="886"/>
        <end position="895"/>
    </location>
</feature>
<feature type="compositionally biased region" description="Low complexity" evidence="3">
    <location>
        <begin position="819"/>
        <end position="832"/>
    </location>
</feature>
<feature type="region of interest" description="Disordered" evidence="3">
    <location>
        <begin position="1327"/>
        <end position="1363"/>
    </location>
</feature>
<feature type="compositionally biased region" description="Low complexity" evidence="3">
    <location>
        <begin position="1085"/>
        <end position="1115"/>
    </location>
</feature>
<feature type="region of interest" description="Disordered" evidence="3">
    <location>
        <begin position="452"/>
        <end position="522"/>
    </location>
</feature>
<feature type="compositionally biased region" description="Polar residues" evidence="3">
    <location>
        <begin position="922"/>
        <end position="938"/>
    </location>
</feature>
<feature type="compositionally biased region" description="Pro residues" evidence="3">
    <location>
        <begin position="833"/>
        <end position="842"/>
    </location>
</feature>
<feature type="region of interest" description="Disordered" evidence="3">
    <location>
        <begin position="347"/>
        <end position="420"/>
    </location>
</feature>
<feature type="region of interest" description="Disordered" evidence="3">
    <location>
        <begin position="811"/>
        <end position="938"/>
    </location>
</feature>
<dbReference type="InterPro" id="IPR008626">
    <property type="entry name" value="Mediator_Med15_fun"/>
</dbReference>
<keyword evidence="2" id="KW-0539">Nucleus</keyword>
<evidence type="ECO:0000256" key="2">
    <source>
        <dbReference type="ARBA" id="ARBA00023242"/>
    </source>
</evidence>